<feature type="repeat" description="WD" evidence="3">
    <location>
        <begin position="752"/>
        <end position="786"/>
    </location>
</feature>
<dbReference type="PANTHER" id="PTHR19879:SF9">
    <property type="entry name" value="TRANSCRIPTION INITIATION FACTOR TFIID SUBUNIT 5"/>
    <property type="match status" value="1"/>
</dbReference>
<dbReference type="SUPFAM" id="SSF50978">
    <property type="entry name" value="WD40 repeat-like"/>
    <property type="match status" value="1"/>
</dbReference>
<dbReference type="OrthoDB" id="414967at2"/>
<dbReference type="PROSITE" id="PS50082">
    <property type="entry name" value="WD_REPEATS_2"/>
    <property type="match status" value="4"/>
</dbReference>
<dbReference type="Proteomes" id="UP000256779">
    <property type="component" value="Unassembled WGS sequence"/>
</dbReference>
<evidence type="ECO:0000256" key="1">
    <source>
        <dbReference type="ARBA" id="ARBA00022574"/>
    </source>
</evidence>
<feature type="transmembrane region" description="Helical" evidence="5">
    <location>
        <begin position="511"/>
        <end position="530"/>
    </location>
</feature>
<dbReference type="CDD" id="cd00267">
    <property type="entry name" value="ABC_ATPase"/>
    <property type="match status" value="1"/>
</dbReference>
<dbReference type="Gene3D" id="2.130.10.10">
    <property type="entry name" value="YVTN repeat-like/Quinoprotein amine dehydrogenase"/>
    <property type="match status" value="2"/>
</dbReference>
<dbReference type="PROSITE" id="PS00678">
    <property type="entry name" value="WD_REPEATS_1"/>
    <property type="match status" value="2"/>
</dbReference>
<keyword evidence="5" id="KW-1133">Transmembrane helix</keyword>
<evidence type="ECO:0000256" key="5">
    <source>
        <dbReference type="SAM" id="Phobius"/>
    </source>
</evidence>
<evidence type="ECO:0000313" key="7">
    <source>
        <dbReference type="EMBL" id="REE02120.1"/>
    </source>
</evidence>
<name>A0A3D9L8F7_MARFU</name>
<dbReference type="PROSITE" id="PS50294">
    <property type="entry name" value="WD_REPEATS_REGION"/>
    <property type="match status" value="2"/>
</dbReference>
<dbReference type="SUPFAM" id="SSF52540">
    <property type="entry name" value="P-loop containing nucleoside triphosphate hydrolases"/>
    <property type="match status" value="1"/>
</dbReference>
<keyword evidence="5" id="KW-0812">Transmembrane</keyword>
<dbReference type="Pfam" id="PF20703">
    <property type="entry name" value="nSTAND1"/>
    <property type="match status" value="1"/>
</dbReference>
<dbReference type="Pfam" id="PF00400">
    <property type="entry name" value="WD40"/>
    <property type="match status" value="4"/>
</dbReference>
<evidence type="ECO:0000256" key="3">
    <source>
        <dbReference type="PROSITE-ProRule" id="PRU00221"/>
    </source>
</evidence>
<dbReference type="InterPro" id="IPR019775">
    <property type="entry name" value="WD40_repeat_CS"/>
</dbReference>
<evidence type="ECO:0000313" key="8">
    <source>
        <dbReference type="Proteomes" id="UP000256779"/>
    </source>
</evidence>
<dbReference type="CDD" id="cd00200">
    <property type="entry name" value="WD40"/>
    <property type="match status" value="1"/>
</dbReference>
<dbReference type="Gene3D" id="3.40.50.300">
    <property type="entry name" value="P-loop containing nucleotide triphosphate hydrolases"/>
    <property type="match status" value="1"/>
</dbReference>
<keyword evidence="5" id="KW-0472">Membrane</keyword>
<proteinExistence type="predicted"/>
<dbReference type="InterPro" id="IPR027417">
    <property type="entry name" value="P-loop_NTPase"/>
</dbReference>
<sequence>MSEKDVKLEQGQDIVDITELINPFPGLRPFGIEEGHLFFGREGQSDEVLVKLAENKFVGILGASGSGKSSFMYCGLVPSLVGGFMTDAGSNWRVVVARPGGGPIDNLAEALLIKDQEYSNLSEEDKLIKKTILGTVLRSSSLGLVEVVKQLKTDKDQNILVVIDQFEELFRFRKLEAATSDMDESSAFVNLLLEAIHQYEEPIYVALTMRSDFIGECAKFPDLTQMINDSHYLIPQMTRDQKRMAIEGPVAVGGGKIAPRLTQQLLNDVGDNPDQLPILQHALMRTWSNWVDTRKTGESMDLRHYNAIGTLKEALSQHANEAYDSLSKREKEICEVMFKSLTERGSENQGIRRPTKLGTIATIAGVSEDEVTRVVEKFREPGRSLLMPPYGVKLESDTVIDISHESLMRIWDRLKRWLDEESKAAEMYLKLSEAAERFQEGKASLWKMPDLQLAINWREENRPTLVWGQRYNPAFERTMVFLETSEKAYVTEQRNKELLQKRQVRRMRMSAIFLGGAALISLFFVVFGQIKANEAEKNLIVAEDNLKAAQIAEANAKRQEELAEQSAARAVEEAARADEQAKLAGIEAEKARLASIQAEQRAEEARQAQAAAEKAQAEAQTNLELADEQRKKAEEQTLLAQQARDRAENLRMQSVSQSMAVKADNIPERELKAVVAKQAYDFYKKYGDPNKPYNGDIYAGIYSGLVGVLSDYEVDDNGEKVYLNNGDSVLNQFHGHLPVTNETTGEERVVAVRSVVFSADGDRMYSAGSDGRLLMWNMTNGQRNYTEIYNKNHVNRVVNVSPNERYLALGTDDNHILVIDLKKRDQEPMEIDGHVGGTIYDLVFLPDNQSFISTGADRRILMHSLRNKQTVVIAQTSDKAKTLAISPDGGMLAAAGDNGDVMIIDLNDEDFASRNIYRKNGAAVHALHFSHSGNKLAFGDDNGDLIIWDLEAKKRWGPTLTGFTSPISDVHFSPDDQLIAATSKDKTARMWDMNNIYDLPTVFDDHRDWVWSLDFHPDGKRFATGSADGFIRLFETLPDAYADRICGLVTRNMSDTEWRQYVGDPEQIPYELTCEGLPKGQEIE</sequence>
<evidence type="ECO:0000256" key="2">
    <source>
        <dbReference type="ARBA" id="ARBA00022737"/>
    </source>
</evidence>
<dbReference type="SMART" id="SM00320">
    <property type="entry name" value="WD40"/>
    <property type="match status" value="7"/>
</dbReference>
<dbReference type="PANTHER" id="PTHR19879">
    <property type="entry name" value="TRANSCRIPTION INITIATION FACTOR TFIID"/>
    <property type="match status" value="1"/>
</dbReference>
<accession>A0A3D9L8F7</accession>
<evidence type="ECO:0000259" key="6">
    <source>
        <dbReference type="Pfam" id="PF20703"/>
    </source>
</evidence>
<feature type="compositionally biased region" description="Low complexity" evidence="4">
    <location>
        <begin position="607"/>
        <end position="620"/>
    </location>
</feature>
<dbReference type="EMBL" id="QREG01000002">
    <property type="protein sequence ID" value="REE02120.1"/>
    <property type="molecule type" value="Genomic_DNA"/>
</dbReference>
<dbReference type="AlphaFoldDB" id="A0A3D9L8F7"/>
<dbReference type="InterPro" id="IPR036322">
    <property type="entry name" value="WD40_repeat_dom_sf"/>
</dbReference>
<keyword evidence="2" id="KW-0677">Repeat</keyword>
<reference evidence="7 8" key="1">
    <citation type="submission" date="2018-07" db="EMBL/GenBank/DDBJ databases">
        <title>Genomic Encyclopedia of Type Strains, Phase IV (KMG-IV): sequencing the most valuable type-strain genomes for metagenomic binning, comparative biology and taxonomic classification.</title>
        <authorList>
            <person name="Goeker M."/>
        </authorList>
    </citation>
    <scope>NUCLEOTIDE SEQUENCE [LARGE SCALE GENOMIC DNA]</scope>
    <source>
        <strain evidence="7 8">DSM 4134</strain>
    </source>
</reference>
<protein>
    <submittedName>
        <fullName evidence="7">WD40 repeat protein</fullName>
    </submittedName>
</protein>
<organism evidence="7 8">
    <name type="scientific">Marinoscillum furvescens DSM 4134</name>
    <dbReference type="NCBI Taxonomy" id="1122208"/>
    <lineage>
        <taxon>Bacteria</taxon>
        <taxon>Pseudomonadati</taxon>
        <taxon>Bacteroidota</taxon>
        <taxon>Cytophagia</taxon>
        <taxon>Cytophagales</taxon>
        <taxon>Reichenbachiellaceae</taxon>
        <taxon>Marinoscillum</taxon>
    </lineage>
</organism>
<feature type="repeat" description="WD" evidence="3">
    <location>
        <begin position="917"/>
        <end position="951"/>
    </location>
</feature>
<evidence type="ECO:0000256" key="4">
    <source>
        <dbReference type="SAM" id="MobiDB-lite"/>
    </source>
</evidence>
<dbReference type="InterPro" id="IPR049052">
    <property type="entry name" value="nSTAND1"/>
</dbReference>
<feature type="region of interest" description="Disordered" evidence="4">
    <location>
        <begin position="604"/>
        <end position="635"/>
    </location>
</feature>
<comment type="caution">
    <text evidence="7">The sequence shown here is derived from an EMBL/GenBank/DDBJ whole genome shotgun (WGS) entry which is preliminary data.</text>
</comment>
<keyword evidence="1 3" id="KW-0853">WD repeat</keyword>
<feature type="repeat" description="WD" evidence="3">
    <location>
        <begin position="1003"/>
        <end position="1035"/>
    </location>
</feature>
<keyword evidence="8" id="KW-1185">Reference proteome</keyword>
<dbReference type="InterPro" id="IPR015943">
    <property type="entry name" value="WD40/YVTN_repeat-like_dom_sf"/>
</dbReference>
<dbReference type="InterPro" id="IPR001680">
    <property type="entry name" value="WD40_rpt"/>
</dbReference>
<dbReference type="RefSeq" id="WP_115866654.1">
    <property type="nucleotide sequence ID" value="NZ_QREG01000002.1"/>
</dbReference>
<feature type="domain" description="Novel STAND NTPase 1" evidence="6">
    <location>
        <begin position="23"/>
        <end position="442"/>
    </location>
</feature>
<gene>
    <name evidence="7" type="ORF">C7460_102142</name>
</gene>
<feature type="repeat" description="WD" evidence="3">
    <location>
        <begin position="960"/>
        <end position="995"/>
    </location>
</feature>